<organism evidence="3 4">
    <name type="scientific">Nostoc paludosum FACHB-159</name>
    <dbReference type="NCBI Taxonomy" id="2692908"/>
    <lineage>
        <taxon>Bacteria</taxon>
        <taxon>Bacillati</taxon>
        <taxon>Cyanobacteriota</taxon>
        <taxon>Cyanophyceae</taxon>
        <taxon>Nostocales</taxon>
        <taxon>Nostocaceae</taxon>
        <taxon>Nostoc</taxon>
    </lineage>
</organism>
<sequence length="1092" mass="121944">MTLIGLLPNNNIKTFDIRNFTEKLTPTKEKNRYICPVCSGNNLTIDPETGEYQCWNQCECRDIREAVSPWEEVRGSRGAFGQRGRGGGEQRSRGVTFPQVRPLPKKEPVPVPADATLARLDTPVTDCPQPQQPSLIPKRVKRQVATAKANLANVVETVYKYSPHQQVSRFDWPDSSKTKGSDKTFVQCHIAADGSWQWTKGDDDWSAYRLDEALAAAKNTPGTAAILWQEGEKCVEIARTHQIASSTFQGSNWSEAEIKRILTQIKTELLIAVMVFLYDPDTTGMKKAQTFQKCCIDVGLPCVLINPKQIYDNLPHEASDIEQILAQMSVPDFIRKLEEEIHAAVDGQAEFDQRVQEANDFLADIPDDFQPLSEITQKAFEMLYGDKPWICALDKLYCWDNTYYEHSPDVVELRRIANFCNNYPVLQGSQIRFPYANPAAVEKILRWVKIRVGVRPDALNPPGINCVNGVLQIIWENKIPSWQLIEHTPDLYYTYKPIALYDPNADTTYCDLLLSCLDPAQAEIFLRTIAASLDLPTVRKHKGRLIKGLLCRGDGNNGKDTLREVVSLMYGKRGITGCTLTDFAAYDEGRKFSLAKLVHSRVNWATENTNTNRLDKIQSLKAFITGEPLDAERKGVDSEEFTPNAIALFNVNDTPNLQGTLEAIISRYAVLSFNKTFVVNADPTKGEIEADPRFKYDPIFVQTMVVPAFLNRVLQALVDLMRDGIDYNPTEAALAAIQTENCHLFQFCQDVGLDYNPNSILTANEIWTVLEQWYQDNGTLDYEETSNGKFKAVWVDQAKPSDKNIKAPNQIIPRFLQLFPKAKKLTIPHPSGKKTVLAIQGIGFNSSSPPDESSSLSISSSPTAISTASTPIPPQFPPQKTTQNQDLHPTHPNFLSAIEEKINHHHQCQFQNEHPQPQETAPTIAQTLMNQEQQPTTPLPKSLPEPLPEPLPPNPKENHNSETNPAQLGWVGCDAQKSSILGVATGVVTGVADTLIAVQTPLVENEIATDDTNSSLTQTEPTPSINKGTRVRIRPHTLGTVRDGKEGVVIRVKTENHGGSIITKFIVWLDDTTLDPSLRQVECFSSWLEVLQ</sequence>
<dbReference type="EMBL" id="JACJTU010000041">
    <property type="protein sequence ID" value="MBD2738015.1"/>
    <property type="molecule type" value="Genomic_DNA"/>
</dbReference>
<dbReference type="Proteomes" id="UP000637383">
    <property type="component" value="Unassembled WGS sequence"/>
</dbReference>
<comment type="caution">
    <text evidence="3">The sequence shown here is derived from an EMBL/GenBank/DDBJ whole genome shotgun (WGS) entry which is preliminary data.</text>
</comment>
<feature type="domain" description="NrS-1 polymerase-like helicase" evidence="2">
    <location>
        <begin position="552"/>
        <end position="656"/>
    </location>
</feature>
<reference evidence="3 4" key="1">
    <citation type="journal article" date="2020" name="ISME J.">
        <title>Comparative genomics reveals insights into cyanobacterial evolution and habitat adaptation.</title>
        <authorList>
            <person name="Chen M.Y."/>
            <person name="Teng W.K."/>
            <person name="Zhao L."/>
            <person name="Hu C.X."/>
            <person name="Zhou Y.K."/>
            <person name="Han B.P."/>
            <person name="Song L.R."/>
            <person name="Shu W.S."/>
        </authorList>
    </citation>
    <scope>NUCLEOTIDE SEQUENCE [LARGE SCALE GENOMIC DNA]</scope>
    <source>
        <strain evidence="3 4">FACHB-159</strain>
    </source>
</reference>
<name>A0ABR8KI92_9NOSO</name>
<keyword evidence="4" id="KW-1185">Reference proteome</keyword>
<dbReference type="SUPFAM" id="SSF52540">
    <property type="entry name" value="P-loop containing nucleoside triphosphate hydrolases"/>
    <property type="match status" value="1"/>
</dbReference>
<feature type="region of interest" description="Disordered" evidence="1">
    <location>
        <begin position="74"/>
        <end position="110"/>
    </location>
</feature>
<protein>
    <recommendedName>
        <fullName evidence="2">NrS-1 polymerase-like helicase domain-containing protein</fullName>
    </recommendedName>
</protein>
<feature type="compositionally biased region" description="Low complexity" evidence="1">
    <location>
        <begin position="846"/>
        <end position="870"/>
    </location>
</feature>
<proteinExistence type="predicted"/>
<feature type="region of interest" description="Disordered" evidence="1">
    <location>
        <begin position="930"/>
        <end position="968"/>
    </location>
</feature>
<accession>A0ABR8KI92</accession>
<evidence type="ECO:0000256" key="1">
    <source>
        <dbReference type="SAM" id="MobiDB-lite"/>
    </source>
</evidence>
<dbReference type="Gene3D" id="3.40.50.300">
    <property type="entry name" value="P-loop containing nucleotide triphosphate hydrolases"/>
    <property type="match status" value="1"/>
</dbReference>
<evidence type="ECO:0000259" key="2">
    <source>
        <dbReference type="Pfam" id="PF19263"/>
    </source>
</evidence>
<dbReference type="InterPro" id="IPR027417">
    <property type="entry name" value="P-loop_NTPase"/>
</dbReference>
<feature type="compositionally biased region" description="Polar residues" evidence="1">
    <location>
        <begin position="878"/>
        <end position="887"/>
    </location>
</feature>
<dbReference type="RefSeq" id="WP_190958576.1">
    <property type="nucleotide sequence ID" value="NZ_JACJTU010000041.1"/>
</dbReference>
<feature type="region of interest" description="Disordered" evidence="1">
    <location>
        <begin position="846"/>
        <end position="891"/>
    </location>
</feature>
<dbReference type="InterPro" id="IPR045455">
    <property type="entry name" value="NrS-1_pol-like_helicase"/>
</dbReference>
<evidence type="ECO:0000313" key="3">
    <source>
        <dbReference type="EMBL" id="MBD2738015.1"/>
    </source>
</evidence>
<feature type="compositionally biased region" description="Pro residues" evidence="1">
    <location>
        <begin position="937"/>
        <end position="955"/>
    </location>
</feature>
<gene>
    <name evidence="3" type="ORF">H6H03_29710</name>
</gene>
<dbReference type="Pfam" id="PF19263">
    <property type="entry name" value="DUF5906"/>
    <property type="match status" value="1"/>
</dbReference>
<evidence type="ECO:0000313" key="4">
    <source>
        <dbReference type="Proteomes" id="UP000637383"/>
    </source>
</evidence>